<feature type="compositionally biased region" description="Basic and acidic residues" evidence="5">
    <location>
        <begin position="227"/>
        <end position="248"/>
    </location>
</feature>
<evidence type="ECO:0000313" key="8">
    <source>
        <dbReference type="Proteomes" id="UP000028545"/>
    </source>
</evidence>
<feature type="region of interest" description="Disordered" evidence="5">
    <location>
        <begin position="88"/>
        <end position="164"/>
    </location>
</feature>
<reference evidence="7 8" key="1">
    <citation type="journal article" date="2014" name="Genome Announc.">
        <title>Draft genome sequence of the pathogenic fungus Scedosporium apiospermum.</title>
        <authorList>
            <person name="Vandeputte P."/>
            <person name="Ghamrawi S."/>
            <person name="Rechenmann M."/>
            <person name="Iltis A."/>
            <person name="Giraud S."/>
            <person name="Fleury M."/>
            <person name="Thornton C."/>
            <person name="Delhaes L."/>
            <person name="Meyer W."/>
            <person name="Papon N."/>
            <person name="Bouchara J.P."/>
        </authorList>
    </citation>
    <scope>NUCLEOTIDE SEQUENCE [LARGE SCALE GENOMIC DNA]</scope>
    <source>
        <strain evidence="7 8">IHEM 14462</strain>
    </source>
</reference>
<proteinExistence type="predicted"/>
<feature type="compositionally biased region" description="Basic and acidic residues" evidence="5">
    <location>
        <begin position="259"/>
        <end position="303"/>
    </location>
</feature>
<dbReference type="Proteomes" id="UP000028545">
    <property type="component" value="Unassembled WGS sequence"/>
</dbReference>
<keyword evidence="4" id="KW-0175">Coiled coil</keyword>
<gene>
    <name evidence="7" type="ORF">SAPIO_CDS5929</name>
</gene>
<feature type="coiled-coil region" evidence="4">
    <location>
        <begin position="48"/>
        <end position="82"/>
    </location>
</feature>
<sequence length="354" mass="39834">MAPKASRKSTQANAKPPFVPPANAIPQPLPPSVEEAYRRKCCQLRHRYNQIEEHNDAARLRLHRLRRQLDKLRVERAFLLEQISKRTSMNVEDSDGSPSPPPTPKEKPLRTKRGHRKPSLIPDLDLSKPAGSTPLSQGQNLSPSSENFSQDKVNGIAKPKKPSNAFEIYCSDKTDEFKEKNQDKEDFNLEAELARGWKDLPEKDKEEFQAKYEDALEQYQKDMEAYTKKKEKEEKEKEKEKAAKKSGDADTQGADTEPEGDRDHDVDMDAKEAAAEEGGDKETPSADKDAAGKKSAEKTPPVDHDEEMEEAQGDDEKAKAKDAEEETAEEGKQPQDSGSQDDDVEMVDHPDEKK</sequence>
<keyword evidence="8" id="KW-1185">Reference proteome</keyword>
<dbReference type="VEuPathDB" id="FungiDB:SAPIO_CDS5929"/>
<dbReference type="OrthoDB" id="10070927at2759"/>
<feature type="domain" description="HMG box" evidence="6">
    <location>
        <begin position="159"/>
        <end position="227"/>
    </location>
</feature>
<dbReference type="GeneID" id="27725001"/>
<evidence type="ECO:0000256" key="5">
    <source>
        <dbReference type="SAM" id="MobiDB-lite"/>
    </source>
</evidence>
<dbReference type="PROSITE" id="PS50118">
    <property type="entry name" value="HMG_BOX_2"/>
    <property type="match status" value="1"/>
</dbReference>
<dbReference type="SUPFAM" id="SSF47095">
    <property type="entry name" value="HMG-box"/>
    <property type="match status" value="1"/>
</dbReference>
<dbReference type="GO" id="GO:0003677">
    <property type="term" value="F:DNA binding"/>
    <property type="evidence" value="ECO:0007669"/>
    <property type="project" value="UniProtKB-UniRule"/>
</dbReference>
<evidence type="ECO:0000256" key="1">
    <source>
        <dbReference type="ARBA" id="ARBA00004123"/>
    </source>
</evidence>
<name>A0A084G5R1_PSEDA</name>
<feature type="region of interest" description="Disordered" evidence="5">
    <location>
        <begin position="1"/>
        <end position="31"/>
    </location>
</feature>
<comment type="caution">
    <text evidence="7">The sequence shown here is derived from an EMBL/GenBank/DDBJ whole genome shotgun (WGS) entry which is preliminary data.</text>
</comment>
<dbReference type="InterPro" id="IPR036910">
    <property type="entry name" value="HMG_box_dom_sf"/>
</dbReference>
<dbReference type="GO" id="GO:0005634">
    <property type="term" value="C:nucleus"/>
    <property type="evidence" value="ECO:0007669"/>
    <property type="project" value="UniProtKB-SubCell"/>
</dbReference>
<dbReference type="KEGG" id="sapo:SAPIO_CDS5929"/>
<organism evidence="7 8">
    <name type="scientific">Pseudallescheria apiosperma</name>
    <name type="common">Scedosporium apiospermum</name>
    <dbReference type="NCBI Taxonomy" id="563466"/>
    <lineage>
        <taxon>Eukaryota</taxon>
        <taxon>Fungi</taxon>
        <taxon>Dikarya</taxon>
        <taxon>Ascomycota</taxon>
        <taxon>Pezizomycotina</taxon>
        <taxon>Sordariomycetes</taxon>
        <taxon>Hypocreomycetidae</taxon>
        <taxon>Microascales</taxon>
        <taxon>Microascaceae</taxon>
        <taxon>Scedosporium</taxon>
    </lineage>
</organism>
<dbReference type="InterPro" id="IPR056513">
    <property type="entry name" value="INO80F"/>
</dbReference>
<protein>
    <recommendedName>
        <fullName evidence="6">HMG box domain-containing protein</fullName>
    </recommendedName>
</protein>
<dbReference type="InterPro" id="IPR009071">
    <property type="entry name" value="HMG_box_dom"/>
</dbReference>
<dbReference type="Pfam" id="PF24245">
    <property type="entry name" value="INO80F"/>
    <property type="match status" value="1"/>
</dbReference>
<evidence type="ECO:0000256" key="4">
    <source>
        <dbReference type="SAM" id="Coils"/>
    </source>
</evidence>
<dbReference type="OMA" id="IFCEMEK"/>
<evidence type="ECO:0000256" key="3">
    <source>
        <dbReference type="PROSITE-ProRule" id="PRU00267"/>
    </source>
</evidence>
<feature type="region of interest" description="Disordered" evidence="5">
    <location>
        <begin position="227"/>
        <end position="354"/>
    </location>
</feature>
<dbReference type="HOGENOM" id="CLU_046160_0_0_1"/>
<comment type="subcellular location">
    <subcellularLocation>
        <location evidence="1">Nucleus</location>
    </subcellularLocation>
</comment>
<dbReference type="Gene3D" id="1.10.30.10">
    <property type="entry name" value="High mobility group box domain"/>
    <property type="match status" value="1"/>
</dbReference>
<keyword evidence="3" id="KW-0238">DNA-binding</keyword>
<accession>A0A084G5R1</accession>
<evidence type="ECO:0000256" key="2">
    <source>
        <dbReference type="ARBA" id="ARBA00023242"/>
    </source>
</evidence>
<dbReference type="RefSeq" id="XP_016642472.1">
    <property type="nucleotide sequence ID" value="XM_016788156.1"/>
</dbReference>
<dbReference type="Pfam" id="PF00505">
    <property type="entry name" value="HMG_box"/>
    <property type="match status" value="1"/>
</dbReference>
<dbReference type="EMBL" id="JOWA01000099">
    <property type="protein sequence ID" value="KEZ42673.1"/>
    <property type="molecule type" value="Genomic_DNA"/>
</dbReference>
<feature type="DNA-binding region" description="HMG box" evidence="3">
    <location>
        <begin position="159"/>
        <end position="227"/>
    </location>
</feature>
<evidence type="ECO:0000259" key="6">
    <source>
        <dbReference type="PROSITE" id="PS50118"/>
    </source>
</evidence>
<keyword evidence="2 3" id="KW-0539">Nucleus</keyword>
<feature type="compositionally biased region" description="Acidic residues" evidence="5">
    <location>
        <begin position="304"/>
        <end position="313"/>
    </location>
</feature>
<dbReference type="SMART" id="SM00398">
    <property type="entry name" value="HMG"/>
    <property type="match status" value="1"/>
</dbReference>
<feature type="compositionally biased region" description="Polar residues" evidence="5">
    <location>
        <begin position="133"/>
        <end position="152"/>
    </location>
</feature>
<dbReference type="AlphaFoldDB" id="A0A084G5R1"/>
<evidence type="ECO:0000313" key="7">
    <source>
        <dbReference type="EMBL" id="KEZ42673.1"/>
    </source>
</evidence>